<dbReference type="Proteomes" id="UP000824175">
    <property type="component" value="Unassembled WGS sequence"/>
</dbReference>
<feature type="transmembrane region" description="Helical" evidence="1">
    <location>
        <begin position="6"/>
        <end position="23"/>
    </location>
</feature>
<dbReference type="AlphaFoldDB" id="A0A9D1HNQ9"/>
<reference evidence="2" key="2">
    <citation type="journal article" date="2021" name="PeerJ">
        <title>Extensive microbial diversity within the chicken gut microbiome revealed by metagenomics and culture.</title>
        <authorList>
            <person name="Gilroy R."/>
            <person name="Ravi A."/>
            <person name="Getino M."/>
            <person name="Pursley I."/>
            <person name="Horton D.L."/>
            <person name="Alikhan N.F."/>
            <person name="Baker D."/>
            <person name="Gharbi K."/>
            <person name="Hall N."/>
            <person name="Watson M."/>
            <person name="Adriaenssens E.M."/>
            <person name="Foster-Nyarko E."/>
            <person name="Jarju S."/>
            <person name="Secka A."/>
            <person name="Antonio M."/>
            <person name="Oren A."/>
            <person name="Chaudhuri R.R."/>
            <person name="La Ragione R."/>
            <person name="Hildebrand F."/>
            <person name="Pallen M.J."/>
        </authorList>
    </citation>
    <scope>NUCLEOTIDE SEQUENCE</scope>
    <source>
        <strain evidence="2">CHK195-11698</strain>
    </source>
</reference>
<reference evidence="2" key="1">
    <citation type="submission" date="2020-10" db="EMBL/GenBank/DDBJ databases">
        <authorList>
            <person name="Gilroy R."/>
        </authorList>
    </citation>
    <scope>NUCLEOTIDE SEQUENCE</scope>
    <source>
        <strain evidence="2">CHK195-11698</strain>
    </source>
</reference>
<feature type="transmembrane region" description="Helical" evidence="1">
    <location>
        <begin position="110"/>
        <end position="130"/>
    </location>
</feature>
<protein>
    <submittedName>
        <fullName evidence="2">ABC transporter permease</fullName>
    </submittedName>
</protein>
<dbReference type="Pfam" id="PF06541">
    <property type="entry name" value="ABC_trans_CmpB"/>
    <property type="match status" value="1"/>
</dbReference>
<dbReference type="EMBL" id="DVMJ01000062">
    <property type="protein sequence ID" value="HIU13898.1"/>
    <property type="molecule type" value="Genomic_DNA"/>
</dbReference>
<evidence type="ECO:0000256" key="1">
    <source>
        <dbReference type="SAM" id="Phobius"/>
    </source>
</evidence>
<feature type="transmembrane region" description="Helical" evidence="1">
    <location>
        <begin position="145"/>
        <end position="169"/>
    </location>
</feature>
<organism evidence="2 3">
    <name type="scientific">Candidatus Fimiplasma intestinipullorum</name>
    <dbReference type="NCBI Taxonomy" id="2840825"/>
    <lineage>
        <taxon>Bacteria</taxon>
        <taxon>Bacillati</taxon>
        <taxon>Bacillota</taxon>
        <taxon>Clostridia</taxon>
        <taxon>Eubacteriales</taxon>
        <taxon>Candidatus Fimiplasma</taxon>
    </lineage>
</organism>
<sequence>MNIFDTPQWILIFFIYAFLGWVWETGQKWIKTHHFINRGFLNGPWLPIYGFGALIILFLTLPFKDQIPLIFLVGMLAGTAFELFVGWGMEKIFHMRYWDYSSLPFNYKGYICLGASLIWGFFSILLVQWIDAPIYHLVKQIPVPWLYLIDAIALILFISDTVLSVIQALDLKHILRLDKVLVDPIRALKKAEKILKRNPGTHSRRYRLGQKEIRELIDQYRRTH</sequence>
<proteinExistence type="predicted"/>
<dbReference type="InterPro" id="IPR010540">
    <property type="entry name" value="CmpB_TMEM229"/>
</dbReference>
<keyword evidence="1" id="KW-1133">Transmembrane helix</keyword>
<keyword evidence="1" id="KW-0472">Membrane</keyword>
<evidence type="ECO:0000313" key="2">
    <source>
        <dbReference type="EMBL" id="HIU13898.1"/>
    </source>
</evidence>
<accession>A0A9D1HNQ9</accession>
<feature type="transmembrane region" description="Helical" evidence="1">
    <location>
        <begin position="69"/>
        <end position="89"/>
    </location>
</feature>
<keyword evidence="1" id="KW-0812">Transmembrane</keyword>
<name>A0A9D1HNQ9_9FIRM</name>
<comment type="caution">
    <text evidence="2">The sequence shown here is derived from an EMBL/GenBank/DDBJ whole genome shotgun (WGS) entry which is preliminary data.</text>
</comment>
<feature type="transmembrane region" description="Helical" evidence="1">
    <location>
        <begin position="44"/>
        <end position="63"/>
    </location>
</feature>
<evidence type="ECO:0000313" key="3">
    <source>
        <dbReference type="Proteomes" id="UP000824175"/>
    </source>
</evidence>
<gene>
    <name evidence="2" type="ORF">IAD15_07515</name>
</gene>